<name>A0A812SLN3_SYMPI</name>
<dbReference type="Proteomes" id="UP000649617">
    <property type="component" value="Unassembled WGS sequence"/>
</dbReference>
<sequence length="146" mass="16653">MLLSGLVLLTFLSKHLMDFRFYPAYDYVELKAPPLLINYKGSLSGHIFTDSANGELVRARDLYSREVALFKDFKTVLWYTSAIVIFATHLCLGWKKLVPADAMQIPRDHQNSVIYIGWAAALAVAFMYGSVPWYVYFAEPQVVEHV</sequence>
<protein>
    <submittedName>
        <fullName evidence="3">Rpl11a protein</fullName>
    </submittedName>
</protein>
<evidence type="ECO:0000313" key="4">
    <source>
        <dbReference type="Proteomes" id="UP000649617"/>
    </source>
</evidence>
<keyword evidence="1" id="KW-0472">Membrane</keyword>
<accession>A0A812SLN3</accession>
<comment type="caution">
    <text evidence="3">The sequence shown here is derived from an EMBL/GenBank/DDBJ whole genome shotgun (WGS) entry which is preliminary data.</text>
</comment>
<keyword evidence="2" id="KW-0732">Signal</keyword>
<organism evidence="3 4">
    <name type="scientific">Symbiodinium pilosum</name>
    <name type="common">Dinoflagellate</name>
    <dbReference type="NCBI Taxonomy" id="2952"/>
    <lineage>
        <taxon>Eukaryota</taxon>
        <taxon>Sar</taxon>
        <taxon>Alveolata</taxon>
        <taxon>Dinophyceae</taxon>
        <taxon>Suessiales</taxon>
        <taxon>Symbiodiniaceae</taxon>
        <taxon>Symbiodinium</taxon>
    </lineage>
</organism>
<dbReference type="AlphaFoldDB" id="A0A812SLN3"/>
<keyword evidence="1" id="KW-0812">Transmembrane</keyword>
<feature type="chain" id="PRO_5032414120" evidence="2">
    <location>
        <begin position="18"/>
        <end position="146"/>
    </location>
</feature>
<feature type="transmembrane region" description="Helical" evidence="1">
    <location>
        <begin position="76"/>
        <end position="94"/>
    </location>
</feature>
<evidence type="ECO:0000256" key="1">
    <source>
        <dbReference type="SAM" id="Phobius"/>
    </source>
</evidence>
<evidence type="ECO:0000256" key="2">
    <source>
        <dbReference type="SAM" id="SignalP"/>
    </source>
</evidence>
<reference evidence="3" key="1">
    <citation type="submission" date="2021-02" db="EMBL/GenBank/DDBJ databases">
        <authorList>
            <person name="Dougan E. K."/>
            <person name="Rhodes N."/>
            <person name="Thang M."/>
            <person name="Chan C."/>
        </authorList>
    </citation>
    <scope>NUCLEOTIDE SEQUENCE</scope>
</reference>
<feature type="transmembrane region" description="Helical" evidence="1">
    <location>
        <begin position="115"/>
        <end position="136"/>
    </location>
</feature>
<feature type="signal peptide" evidence="2">
    <location>
        <begin position="1"/>
        <end position="17"/>
    </location>
</feature>
<evidence type="ECO:0000313" key="3">
    <source>
        <dbReference type="EMBL" id="CAE7489631.1"/>
    </source>
</evidence>
<dbReference type="EMBL" id="CAJNIZ010026143">
    <property type="protein sequence ID" value="CAE7489631.1"/>
    <property type="molecule type" value="Genomic_DNA"/>
</dbReference>
<keyword evidence="1" id="KW-1133">Transmembrane helix</keyword>
<proteinExistence type="predicted"/>
<keyword evidence="4" id="KW-1185">Reference proteome</keyword>
<gene>
    <name evidence="3" type="primary">rpl11a</name>
    <name evidence="3" type="ORF">SPIL2461_LOCUS12610</name>
</gene>